<dbReference type="GO" id="GO:0010605">
    <property type="term" value="P:negative regulation of macromolecule metabolic process"/>
    <property type="evidence" value="ECO:0007669"/>
    <property type="project" value="UniProtKB-ARBA"/>
</dbReference>
<dbReference type="EMBL" id="ONZP01000570">
    <property type="protein sequence ID" value="SPJ87756.1"/>
    <property type="molecule type" value="Genomic_DNA"/>
</dbReference>
<dbReference type="GO" id="GO:0005730">
    <property type="term" value="C:nucleolus"/>
    <property type="evidence" value="ECO:0007669"/>
    <property type="project" value="TreeGrafter"/>
</dbReference>
<evidence type="ECO:0000313" key="7">
    <source>
        <dbReference type="EMBL" id="SPJ87756.1"/>
    </source>
</evidence>
<evidence type="ECO:0000256" key="4">
    <source>
        <dbReference type="ARBA" id="ARBA00022842"/>
    </source>
</evidence>
<dbReference type="PANTHER" id="PTHR23092:SF15">
    <property type="entry name" value="INACTIVE NON-CANONICAL POLY(A) RNA POLYMERASE PROTEIN TRF4-2-RELATED"/>
    <property type="match status" value="1"/>
</dbReference>
<feature type="domain" description="Poly(A) RNA polymerase mitochondrial-like central palm" evidence="6">
    <location>
        <begin position="5"/>
        <end position="141"/>
    </location>
</feature>
<dbReference type="CDD" id="cd05402">
    <property type="entry name" value="NT_PAP_TUTase"/>
    <property type="match status" value="1"/>
</dbReference>
<evidence type="ECO:0000259" key="5">
    <source>
        <dbReference type="Pfam" id="PF03828"/>
    </source>
</evidence>
<dbReference type="InterPro" id="IPR045862">
    <property type="entry name" value="Trf4-like"/>
</dbReference>
<dbReference type="Proteomes" id="UP001187734">
    <property type="component" value="Unassembled WGS sequence"/>
</dbReference>
<dbReference type="Pfam" id="PF03828">
    <property type="entry name" value="PAP_assoc"/>
    <property type="match status" value="1"/>
</dbReference>
<dbReference type="Pfam" id="PF22600">
    <property type="entry name" value="MTPAP-like_central"/>
    <property type="match status" value="1"/>
</dbReference>
<proteinExistence type="inferred from homology"/>
<comment type="caution">
    <text evidence="7">The sequence shown here is derived from an EMBL/GenBank/DDBJ whole genome shotgun (WGS) entry which is preliminary data.</text>
</comment>
<dbReference type="Gene3D" id="3.30.460.10">
    <property type="entry name" value="Beta Polymerase, domain 2"/>
    <property type="match status" value="1"/>
</dbReference>
<evidence type="ECO:0000256" key="2">
    <source>
        <dbReference type="ARBA" id="ARBA00012388"/>
    </source>
</evidence>
<evidence type="ECO:0000256" key="3">
    <source>
        <dbReference type="ARBA" id="ARBA00022723"/>
    </source>
</evidence>
<feature type="domain" description="PAP-associated" evidence="5">
    <location>
        <begin position="209"/>
        <end position="267"/>
    </location>
</feature>
<dbReference type="GO" id="GO:0031499">
    <property type="term" value="C:TRAMP complex"/>
    <property type="evidence" value="ECO:0007669"/>
    <property type="project" value="TreeGrafter"/>
</dbReference>
<dbReference type="InterPro" id="IPR054708">
    <property type="entry name" value="MTPAP-like_central"/>
</dbReference>
<dbReference type="GO" id="GO:0031123">
    <property type="term" value="P:RNA 3'-end processing"/>
    <property type="evidence" value="ECO:0007669"/>
    <property type="project" value="TreeGrafter"/>
</dbReference>
<dbReference type="GO" id="GO:0003729">
    <property type="term" value="F:mRNA binding"/>
    <property type="evidence" value="ECO:0007669"/>
    <property type="project" value="TreeGrafter"/>
</dbReference>
<name>A0AAE8SNM6_9HYPO</name>
<gene>
    <name evidence="7" type="ORF">FTOL_12225</name>
</gene>
<keyword evidence="7" id="KW-0808">Transferase</keyword>
<dbReference type="InterPro" id="IPR043519">
    <property type="entry name" value="NT_sf"/>
</dbReference>
<sequence>MAFRLHKEIIDFYDYVKPRDFEQRIRDNLVENLRKAMRRDGRNFASASVHPFGSFMSGLYLPTADMDLVVCSASFMRGGPPTYLSAKSWLYKFQKFLTSQHVADQHSIEVIAHARVPLVKYVDKQTGLKVDVSFENLGGVGAIDTFLQWKEQYPAMPILVTVIKHFLLMRGLNEPVNGGIGGFSVICLVVSMLQLMPQVQSRSLVPEHHLGEMLLEFFDLYGRDFRHEKTAISLTRPVGYIRKSEVRSLTYKNYDRLSIIDPNNSSNDISGGSSNTPAILARFNDAFNLLRDRMSEIARDPNKGNILEVILQGDYSSFRAQREFLRHVHEKHIGPCS</sequence>
<protein>
    <recommendedName>
        <fullName evidence="2">polynucleotide adenylyltransferase</fullName>
        <ecNumber evidence="2">2.7.7.19</ecNumber>
    </recommendedName>
</protein>
<keyword evidence="8" id="KW-1185">Reference proteome</keyword>
<dbReference type="InterPro" id="IPR002058">
    <property type="entry name" value="PAP_assoc"/>
</dbReference>
<dbReference type="GO" id="GO:1990817">
    <property type="term" value="F:poly(A) RNA polymerase activity"/>
    <property type="evidence" value="ECO:0007669"/>
    <property type="project" value="UniProtKB-EC"/>
</dbReference>
<evidence type="ECO:0000313" key="8">
    <source>
        <dbReference type="Proteomes" id="UP001187734"/>
    </source>
</evidence>
<dbReference type="Gene3D" id="1.10.1410.10">
    <property type="match status" value="1"/>
</dbReference>
<dbReference type="GO" id="GO:0043634">
    <property type="term" value="P:polyadenylation-dependent ncRNA catabolic process"/>
    <property type="evidence" value="ECO:0007669"/>
    <property type="project" value="TreeGrafter"/>
</dbReference>
<organism evidence="7 8">
    <name type="scientific">Fusarium torulosum</name>
    <dbReference type="NCBI Taxonomy" id="33205"/>
    <lineage>
        <taxon>Eukaryota</taxon>
        <taxon>Fungi</taxon>
        <taxon>Dikarya</taxon>
        <taxon>Ascomycota</taxon>
        <taxon>Pezizomycotina</taxon>
        <taxon>Sordariomycetes</taxon>
        <taxon>Hypocreomycetidae</taxon>
        <taxon>Hypocreales</taxon>
        <taxon>Nectriaceae</taxon>
        <taxon>Fusarium</taxon>
    </lineage>
</organism>
<keyword evidence="7" id="KW-0548">Nucleotidyltransferase</keyword>
<keyword evidence="4" id="KW-0460">Magnesium</keyword>
<dbReference type="SUPFAM" id="SSF81301">
    <property type="entry name" value="Nucleotidyltransferase"/>
    <property type="match status" value="1"/>
</dbReference>
<comment type="similarity">
    <text evidence="1">Belongs to the DNA polymerase type-B-like family.</text>
</comment>
<dbReference type="EC" id="2.7.7.19" evidence="2"/>
<reference evidence="7" key="1">
    <citation type="submission" date="2018-03" db="EMBL/GenBank/DDBJ databases">
        <authorList>
            <person name="Guldener U."/>
        </authorList>
    </citation>
    <scope>NUCLEOTIDE SEQUENCE</scope>
</reference>
<dbReference type="SUPFAM" id="SSF81631">
    <property type="entry name" value="PAP/OAS1 substrate-binding domain"/>
    <property type="match status" value="1"/>
</dbReference>
<dbReference type="GO" id="GO:0003887">
    <property type="term" value="F:DNA-directed DNA polymerase activity"/>
    <property type="evidence" value="ECO:0007669"/>
    <property type="project" value="UniProtKB-KW"/>
</dbReference>
<keyword evidence="3" id="KW-0479">Metal-binding</keyword>
<keyword evidence="7" id="KW-0239">DNA-directed DNA polymerase</keyword>
<evidence type="ECO:0000259" key="6">
    <source>
        <dbReference type="Pfam" id="PF22600"/>
    </source>
</evidence>
<dbReference type="GO" id="GO:0046872">
    <property type="term" value="F:metal ion binding"/>
    <property type="evidence" value="ECO:0007669"/>
    <property type="project" value="UniProtKB-KW"/>
</dbReference>
<dbReference type="PANTHER" id="PTHR23092">
    <property type="entry name" value="POLY(A) RNA POLYMERASE"/>
    <property type="match status" value="1"/>
</dbReference>
<dbReference type="AlphaFoldDB" id="A0AAE8SNM6"/>
<accession>A0AAE8SNM6</accession>
<evidence type="ECO:0000256" key="1">
    <source>
        <dbReference type="ARBA" id="ARBA00008593"/>
    </source>
</evidence>